<dbReference type="AlphaFoldDB" id="A0A9P7Y931"/>
<evidence type="ECO:0000259" key="7">
    <source>
        <dbReference type="Pfam" id="PF20684"/>
    </source>
</evidence>
<name>A0A9P7Y931_9HELO</name>
<evidence type="ECO:0000313" key="9">
    <source>
        <dbReference type="Proteomes" id="UP000824998"/>
    </source>
</evidence>
<comment type="similarity">
    <text evidence="5">Belongs to the SAT4 family.</text>
</comment>
<gene>
    <name evidence="8" type="ORF">BJ875DRAFT_474930</name>
</gene>
<keyword evidence="9" id="KW-1185">Reference proteome</keyword>
<feature type="transmembrane region" description="Helical" evidence="6">
    <location>
        <begin position="128"/>
        <end position="145"/>
    </location>
</feature>
<feature type="domain" description="Rhodopsin" evidence="7">
    <location>
        <begin position="55"/>
        <end position="259"/>
    </location>
</feature>
<dbReference type="Proteomes" id="UP000824998">
    <property type="component" value="Unassembled WGS sequence"/>
</dbReference>
<keyword evidence="2 6" id="KW-0812">Transmembrane</keyword>
<evidence type="ECO:0000256" key="1">
    <source>
        <dbReference type="ARBA" id="ARBA00004141"/>
    </source>
</evidence>
<protein>
    <recommendedName>
        <fullName evidence="7">Rhodopsin domain-containing protein</fullName>
    </recommendedName>
</protein>
<accession>A0A9P7Y931</accession>
<evidence type="ECO:0000256" key="3">
    <source>
        <dbReference type="ARBA" id="ARBA00022989"/>
    </source>
</evidence>
<keyword evidence="4 6" id="KW-0472">Membrane</keyword>
<dbReference type="PANTHER" id="PTHR33048:SF110">
    <property type="entry name" value="UBID FAMILY DECARBOXYLASE"/>
    <property type="match status" value="1"/>
</dbReference>
<evidence type="ECO:0000256" key="4">
    <source>
        <dbReference type="ARBA" id="ARBA00023136"/>
    </source>
</evidence>
<comment type="caution">
    <text evidence="8">The sequence shown here is derived from an EMBL/GenBank/DDBJ whole genome shotgun (WGS) entry which is preliminary data.</text>
</comment>
<keyword evidence="3 6" id="KW-1133">Transmembrane helix</keyword>
<feature type="transmembrane region" description="Helical" evidence="6">
    <location>
        <begin position="238"/>
        <end position="260"/>
    </location>
</feature>
<organism evidence="8 9">
    <name type="scientific">Amylocarpus encephaloides</name>
    <dbReference type="NCBI Taxonomy" id="45428"/>
    <lineage>
        <taxon>Eukaryota</taxon>
        <taxon>Fungi</taxon>
        <taxon>Dikarya</taxon>
        <taxon>Ascomycota</taxon>
        <taxon>Pezizomycotina</taxon>
        <taxon>Leotiomycetes</taxon>
        <taxon>Helotiales</taxon>
        <taxon>Helotiales incertae sedis</taxon>
        <taxon>Amylocarpus</taxon>
    </lineage>
</organism>
<reference evidence="8" key="1">
    <citation type="journal article" date="2021" name="IMA Fungus">
        <title>Genomic characterization of three marine fungi, including Emericellopsis atlantica sp. nov. with signatures of a generalist lifestyle and marine biomass degradation.</title>
        <authorList>
            <person name="Hagestad O.C."/>
            <person name="Hou L."/>
            <person name="Andersen J.H."/>
            <person name="Hansen E.H."/>
            <person name="Altermark B."/>
            <person name="Li C."/>
            <person name="Kuhnert E."/>
            <person name="Cox R.J."/>
            <person name="Crous P.W."/>
            <person name="Spatafora J.W."/>
            <person name="Lail K."/>
            <person name="Amirebrahimi M."/>
            <person name="Lipzen A."/>
            <person name="Pangilinan J."/>
            <person name="Andreopoulos W."/>
            <person name="Hayes R.D."/>
            <person name="Ng V."/>
            <person name="Grigoriev I.V."/>
            <person name="Jackson S.A."/>
            <person name="Sutton T.D.S."/>
            <person name="Dobson A.D.W."/>
            <person name="Rama T."/>
        </authorList>
    </citation>
    <scope>NUCLEOTIDE SEQUENCE</scope>
    <source>
        <strain evidence="8">TRa018bII</strain>
    </source>
</reference>
<dbReference type="OrthoDB" id="3903189at2759"/>
<evidence type="ECO:0000256" key="5">
    <source>
        <dbReference type="ARBA" id="ARBA00038359"/>
    </source>
</evidence>
<feature type="transmembrane region" description="Helical" evidence="6">
    <location>
        <begin position="38"/>
        <end position="57"/>
    </location>
</feature>
<evidence type="ECO:0000313" key="8">
    <source>
        <dbReference type="EMBL" id="KAG9229405.1"/>
    </source>
</evidence>
<dbReference type="EMBL" id="MU251772">
    <property type="protein sequence ID" value="KAG9229405.1"/>
    <property type="molecule type" value="Genomic_DNA"/>
</dbReference>
<dbReference type="PANTHER" id="PTHR33048">
    <property type="entry name" value="PTH11-LIKE INTEGRAL MEMBRANE PROTEIN (AFU_ORTHOLOGUE AFUA_5G11245)"/>
    <property type="match status" value="1"/>
</dbReference>
<dbReference type="GO" id="GO:0016020">
    <property type="term" value="C:membrane"/>
    <property type="evidence" value="ECO:0007669"/>
    <property type="project" value="UniProtKB-SubCell"/>
</dbReference>
<sequence>MPYPFVVGGRPPRLYQPEEFDIASLARRGLESPSGEELLHNSLGFGFVAVTFFLWRITNRLFILHKFKLDDLVMVLSMIGYGALLVLINYSVDYSPNFYRVSMAEGILTDPMPIADRVNGSKLVGIEQAMFVTTWTVRICIWLFLHKSCRLIKAYGIYMWLLLVYIATGFIVTEALYFFVFCLPFPMYWTIPVTNPQCAAHTYHSIAQAIFNISTGLLLMAGPLKMIWGKRLTLNRKLLVLVPFCFCGFIFVAVALNLYYKLTSPHMSRYKLWYIREASDSLCLANLLCTWPLWQVLFRLQDFDTTSLNSCHNSTFLDIESTNNQLSWNQRLRRFLGLGNPPERVRGTRLTSFEDGIPNLLIVSGAGYDEQAARSARKGNFRNNTNFTLMSLKRDGDDASHSIADRDQEGIV</sequence>
<feature type="transmembrane region" description="Helical" evidence="6">
    <location>
        <begin position="206"/>
        <end position="226"/>
    </location>
</feature>
<proteinExistence type="inferred from homology"/>
<evidence type="ECO:0000256" key="6">
    <source>
        <dbReference type="SAM" id="Phobius"/>
    </source>
</evidence>
<feature type="transmembrane region" description="Helical" evidence="6">
    <location>
        <begin position="69"/>
        <end position="92"/>
    </location>
</feature>
<dbReference type="Pfam" id="PF20684">
    <property type="entry name" value="Fung_rhodopsin"/>
    <property type="match status" value="1"/>
</dbReference>
<dbReference type="InterPro" id="IPR049326">
    <property type="entry name" value="Rhodopsin_dom_fungi"/>
</dbReference>
<feature type="transmembrane region" description="Helical" evidence="6">
    <location>
        <begin position="157"/>
        <end position="186"/>
    </location>
</feature>
<comment type="subcellular location">
    <subcellularLocation>
        <location evidence="1">Membrane</location>
        <topology evidence="1">Multi-pass membrane protein</topology>
    </subcellularLocation>
</comment>
<evidence type="ECO:0000256" key="2">
    <source>
        <dbReference type="ARBA" id="ARBA00022692"/>
    </source>
</evidence>
<dbReference type="InterPro" id="IPR052337">
    <property type="entry name" value="SAT4-like"/>
</dbReference>